<dbReference type="PANTHER" id="PTHR20842:SF0">
    <property type="entry name" value="ALPHA-ASPARTYL DIPEPTIDASE"/>
    <property type="match status" value="1"/>
</dbReference>
<keyword evidence="3" id="KW-0378">Hydrolase</keyword>
<dbReference type="InterPro" id="IPR029062">
    <property type="entry name" value="Class_I_gatase-like"/>
</dbReference>
<dbReference type="SUPFAM" id="SSF52317">
    <property type="entry name" value="Class I glutamine amidotransferase-like"/>
    <property type="match status" value="1"/>
</dbReference>
<evidence type="ECO:0000313" key="5">
    <source>
        <dbReference type="EMBL" id="BAQ23996.1"/>
    </source>
</evidence>
<keyword evidence="2" id="KW-0645">Protease</keyword>
<dbReference type="RefSeq" id="WP_128833092.1">
    <property type="nucleotide sequence ID" value="NZ_AP014612.1"/>
</dbReference>
<dbReference type="Pfam" id="PF03575">
    <property type="entry name" value="Peptidase_S51"/>
    <property type="match status" value="1"/>
</dbReference>
<reference evidence="5 6" key="1">
    <citation type="journal article" date="2016" name="Microbiol. Immunol.">
        <title>Complete genome sequence of Streptococcus troglodytae TKU31 isolated from the oral cavity of a chimpanzee (Pan troglodytes).</title>
        <authorList>
            <person name="Okamoto M."/>
            <person name="Naito M."/>
            <person name="Miyanohara M."/>
            <person name="Imai S."/>
            <person name="Nomura Y."/>
            <person name="Saito W."/>
            <person name="Momoi Y."/>
            <person name="Takada K."/>
            <person name="Miyabe-Nishiwaki T."/>
            <person name="Tomonaga M."/>
            <person name="Hanada N."/>
        </authorList>
    </citation>
    <scope>NUCLEOTIDE SEQUENCE [LARGE SCALE GENOMIC DNA]</scope>
    <source>
        <strain evidence="6">TKU 31</strain>
    </source>
</reference>
<dbReference type="GO" id="GO:0008236">
    <property type="term" value="F:serine-type peptidase activity"/>
    <property type="evidence" value="ECO:0007669"/>
    <property type="project" value="UniProtKB-KW"/>
</dbReference>
<dbReference type="Gene3D" id="3.40.50.880">
    <property type="match status" value="1"/>
</dbReference>
<comment type="similarity">
    <text evidence="1">Belongs to the peptidase S51 family.</text>
</comment>
<dbReference type="PANTHER" id="PTHR20842">
    <property type="entry name" value="PROTEASE S51 ALPHA-ASPARTYL DIPEPTIDASE"/>
    <property type="match status" value="1"/>
</dbReference>
<dbReference type="GO" id="GO:0006508">
    <property type="term" value="P:proteolysis"/>
    <property type="evidence" value="ECO:0007669"/>
    <property type="project" value="UniProtKB-KW"/>
</dbReference>
<organism evidence="5 6">
    <name type="scientific">Streptococcus troglodytae</name>
    <dbReference type="NCBI Taxonomy" id="1111760"/>
    <lineage>
        <taxon>Bacteria</taxon>
        <taxon>Bacillati</taxon>
        <taxon>Bacillota</taxon>
        <taxon>Bacilli</taxon>
        <taxon>Lactobacillales</taxon>
        <taxon>Streptococcaceae</taxon>
        <taxon>Streptococcus</taxon>
    </lineage>
</organism>
<keyword evidence="6" id="KW-1185">Reference proteome</keyword>
<dbReference type="Proteomes" id="UP000217758">
    <property type="component" value="Chromosome"/>
</dbReference>
<protein>
    <submittedName>
        <fullName evidence="5">Peptidase E</fullName>
    </submittedName>
</protein>
<accession>A0A1L7LII8</accession>
<gene>
    <name evidence="5" type="ORF">SRT_07350</name>
</gene>
<dbReference type="KEGG" id="strg:SRT_07350"/>
<keyword evidence="4" id="KW-0720">Serine protease</keyword>
<dbReference type="EMBL" id="AP014612">
    <property type="protein sequence ID" value="BAQ23996.1"/>
    <property type="molecule type" value="Genomic_DNA"/>
</dbReference>
<evidence type="ECO:0000256" key="4">
    <source>
        <dbReference type="ARBA" id="ARBA00022825"/>
    </source>
</evidence>
<evidence type="ECO:0000256" key="1">
    <source>
        <dbReference type="ARBA" id="ARBA00006534"/>
    </source>
</evidence>
<dbReference type="AlphaFoldDB" id="A0A1L7LII8"/>
<proteinExistence type="inferred from homology"/>
<name>A0A1L7LII8_9STRE</name>
<dbReference type="CDD" id="cd03129">
    <property type="entry name" value="GAT1_Peptidase_E_like"/>
    <property type="match status" value="1"/>
</dbReference>
<evidence type="ECO:0000256" key="3">
    <source>
        <dbReference type="ARBA" id="ARBA00022801"/>
    </source>
</evidence>
<dbReference type="InterPro" id="IPR005320">
    <property type="entry name" value="Peptidase_S51"/>
</dbReference>
<sequence length="207" mass="23468">MKTLFLCSYFAEVASLFKTFADQHQLEKKVLFIPTAGNVEGYTAYIDEARAVFADLQFEVEVLDIAEEARENVVREKMLQTPCLYISGGNTFYLLQELKKKNLLPLIRERIHQGMVYLGESAGAIITSKDIFYNHIMDDKRLASDLTEYSALSVVDFSVLPHWKEFPFEKSSQQTAAAYDGQLKLLKLTNQQAVLVTGHTTVTENVQ</sequence>
<evidence type="ECO:0000313" key="6">
    <source>
        <dbReference type="Proteomes" id="UP000217758"/>
    </source>
</evidence>
<evidence type="ECO:0000256" key="2">
    <source>
        <dbReference type="ARBA" id="ARBA00022670"/>
    </source>
</evidence>